<dbReference type="GO" id="GO:0004345">
    <property type="term" value="F:glucose-6-phosphate dehydrogenase activity"/>
    <property type="evidence" value="ECO:0007669"/>
    <property type="project" value="UniProtKB-UniRule"/>
</dbReference>
<dbReference type="InterPro" id="IPR036291">
    <property type="entry name" value="NAD(P)-bd_dom_sf"/>
</dbReference>
<dbReference type="OrthoDB" id="9802739at2"/>
<dbReference type="UniPathway" id="UPA00115">
    <property type="reaction ID" value="UER00408"/>
</dbReference>
<dbReference type="EC" id="1.1.1.49" evidence="7"/>
<evidence type="ECO:0000256" key="3">
    <source>
        <dbReference type="ARBA" id="ARBA00022526"/>
    </source>
</evidence>
<dbReference type="PRINTS" id="PR00079">
    <property type="entry name" value="G6PDHDRGNASE"/>
</dbReference>
<dbReference type="Pfam" id="PF00479">
    <property type="entry name" value="G6PD_N"/>
    <property type="match status" value="1"/>
</dbReference>
<proteinExistence type="inferred from homology"/>
<keyword evidence="4 7" id="KW-0521">NADP</keyword>
<feature type="binding site" evidence="7">
    <location>
        <position position="354"/>
    </location>
    <ligand>
        <name>substrate</name>
    </ligand>
</feature>
<feature type="binding site" evidence="7">
    <location>
        <position position="187"/>
    </location>
    <ligand>
        <name>substrate</name>
    </ligand>
</feature>
<feature type="binding site" evidence="7">
    <location>
        <position position="191"/>
    </location>
    <ligand>
        <name>substrate</name>
    </ligand>
</feature>
<feature type="binding site" evidence="7">
    <location>
        <begin position="91"/>
        <end position="92"/>
    </location>
    <ligand>
        <name>NADP(+)</name>
        <dbReference type="ChEBI" id="CHEBI:58349"/>
    </ligand>
</feature>
<dbReference type="SUPFAM" id="SSF51735">
    <property type="entry name" value="NAD(P)-binding Rossmann-fold domains"/>
    <property type="match status" value="1"/>
</dbReference>
<dbReference type="PANTHER" id="PTHR23429">
    <property type="entry name" value="GLUCOSE-6-PHOSPHATE 1-DEHYDROGENASE G6PD"/>
    <property type="match status" value="1"/>
</dbReference>
<feature type="binding site" evidence="7">
    <location>
        <position position="157"/>
    </location>
    <ligand>
        <name>NADP(+)</name>
        <dbReference type="ChEBI" id="CHEBI:58349"/>
    </ligand>
</feature>
<keyword evidence="11" id="KW-1185">Reference proteome</keyword>
<accession>A0A1G9J3D6</accession>
<evidence type="ECO:0000256" key="5">
    <source>
        <dbReference type="ARBA" id="ARBA00023002"/>
    </source>
</evidence>
<dbReference type="InterPro" id="IPR022675">
    <property type="entry name" value="G6P_DH_C"/>
</dbReference>
<keyword evidence="3 7" id="KW-0313">Glucose metabolism</keyword>
<dbReference type="GO" id="GO:0050661">
    <property type="term" value="F:NADP binding"/>
    <property type="evidence" value="ECO:0007669"/>
    <property type="project" value="UniProtKB-UniRule"/>
</dbReference>
<feature type="binding site" evidence="7">
    <location>
        <position position="50"/>
    </location>
    <ligand>
        <name>NADP(+)</name>
        <dbReference type="ChEBI" id="CHEBI:58349"/>
    </ligand>
</feature>
<gene>
    <name evidence="7" type="primary">zwf</name>
    <name evidence="10" type="ORF">SAMN04488692_103122</name>
</gene>
<dbReference type="STRING" id="321763.SAMN04488692_103122"/>
<dbReference type="RefSeq" id="WP_089758322.1">
    <property type="nucleotide sequence ID" value="NZ_FNGO01000003.1"/>
</dbReference>
<comment type="catalytic activity">
    <reaction evidence="7">
        <text>D-glucose 6-phosphate + NADP(+) = 6-phospho-D-glucono-1,5-lactone + NADPH + H(+)</text>
        <dbReference type="Rhea" id="RHEA:15841"/>
        <dbReference type="ChEBI" id="CHEBI:15378"/>
        <dbReference type="ChEBI" id="CHEBI:57783"/>
        <dbReference type="ChEBI" id="CHEBI:57955"/>
        <dbReference type="ChEBI" id="CHEBI:58349"/>
        <dbReference type="ChEBI" id="CHEBI:61548"/>
        <dbReference type="EC" id="1.1.1.49"/>
    </reaction>
</comment>
<feature type="active site" description="Proton acceptor" evidence="7">
    <location>
        <position position="249"/>
    </location>
</feature>
<feature type="domain" description="Glucose-6-phosphate dehydrogenase C-terminal" evidence="9">
    <location>
        <begin position="199"/>
        <end position="495"/>
    </location>
</feature>
<feature type="binding site" evidence="7">
    <location>
        <position position="349"/>
    </location>
    <ligand>
        <name>substrate</name>
    </ligand>
</feature>
<feature type="binding site" evidence="7">
    <location>
        <begin position="16"/>
        <end position="23"/>
    </location>
    <ligand>
        <name>NADP(+)</name>
        <dbReference type="ChEBI" id="CHEBI:58349"/>
    </ligand>
</feature>
<evidence type="ECO:0000256" key="2">
    <source>
        <dbReference type="ARBA" id="ARBA00009975"/>
    </source>
</evidence>
<evidence type="ECO:0000256" key="4">
    <source>
        <dbReference type="ARBA" id="ARBA00022857"/>
    </source>
</evidence>
<dbReference type="HAMAP" id="MF_00966">
    <property type="entry name" value="G6PD"/>
    <property type="match status" value="1"/>
</dbReference>
<dbReference type="InterPro" id="IPR019796">
    <property type="entry name" value="G6P_DH_AS"/>
</dbReference>
<dbReference type="PANTHER" id="PTHR23429:SF0">
    <property type="entry name" value="GLUCOSE-6-PHOSPHATE 1-DEHYDROGENASE"/>
    <property type="match status" value="1"/>
</dbReference>
<feature type="binding site" evidence="7">
    <location>
        <position position="244"/>
    </location>
    <ligand>
        <name>substrate</name>
    </ligand>
</feature>
<dbReference type="EMBL" id="FNGO01000003">
    <property type="protein sequence ID" value="SDL31776.1"/>
    <property type="molecule type" value="Genomic_DNA"/>
</dbReference>
<evidence type="ECO:0000313" key="10">
    <source>
        <dbReference type="EMBL" id="SDL31776.1"/>
    </source>
</evidence>
<comment type="similarity">
    <text evidence="2 7">Belongs to the glucose-6-phosphate dehydrogenase family.</text>
</comment>
<dbReference type="GO" id="GO:0005829">
    <property type="term" value="C:cytosol"/>
    <property type="evidence" value="ECO:0007669"/>
    <property type="project" value="TreeGrafter"/>
</dbReference>
<dbReference type="AlphaFoldDB" id="A0A1G9J3D6"/>
<evidence type="ECO:0000259" key="9">
    <source>
        <dbReference type="Pfam" id="PF02781"/>
    </source>
</evidence>
<dbReference type="Proteomes" id="UP000199476">
    <property type="component" value="Unassembled WGS sequence"/>
</dbReference>
<evidence type="ECO:0000256" key="1">
    <source>
        <dbReference type="ARBA" id="ARBA00004937"/>
    </source>
</evidence>
<feature type="binding site" evidence="7">
    <location>
        <position position="225"/>
    </location>
    <ligand>
        <name>substrate</name>
    </ligand>
</feature>
<comment type="pathway">
    <text evidence="1 7">Carbohydrate degradation; pentose phosphate pathway; D-ribulose 5-phosphate from D-glucose 6-phosphate (oxidative stage): step 1/3.</text>
</comment>
<dbReference type="NCBIfam" id="TIGR00871">
    <property type="entry name" value="zwf"/>
    <property type="match status" value="1"/>
</dbReference>
<dbReference type="Gene3D" id="3.40.50.720">
    <property type="entry name" value="NAD(P)-binding Rossmann-like Domain"/>
    <property type="match status" value="1"/>
</dbReference>
<dbReference type="GO" id="GO:0009051">
    <property type="term" value="P:pentose-phosphate shunt, oxidative branch"/>
    <property type="evidence" value="ECO:0007669"/>
    <property type="project" value="TreeGrafter"/>
</dbReference>
<name>A0A1G9J3D6_9FIRM</name>
<keyword evidence="6 7" id="KW-0119">Carbohydrate metabolism</keyword>
<keyword evidence="5 7" id="KW-0560">Oxidoreductase</keyword>
<feature type="domain" description="Glucose-6-phosphate dehydrogenase NAD-binding" evidence="8">
    <location>
        <begin position="13"/>
        <end position="196"/>
    </location>
</feature>
<dbReference type="PROSITE" id="PS00069">
    <property type="entry name" value="G6P_DEHYDROGENASE"/>
    <property type="match status" value="1"/>
</dbReference>
<dbReference type="SUPFAM" id="SSF55347">
    <property type="entry name" value="Glyceraldehyde-3-phosphate dehydrogenase-like, C-terminal domain"/>
    <property type="match status" value="1"/>
</dbReference>
<dbReference type="InterPro" id="IPR001282">
    <property type="entry name" value="G6P_DH"/>
</dbReference>
<dbReference type="Pfam" id="PF02781">
    <property type="entry name" value="G6PD_C"/>
    <property type="match status" value="1"/>
</dbReference>
<dbReference type="PIRSF" id="PIRSF000110">
    <property type="entry name" value="G6PD"/>
    <property type="match status" value="1"/>
</dbReference>
<comment type="function">
    <text evidence="7">Catalyzes the oxidation of glucose 6-phosphate to 6-phosphogluconolactone.</text>
</comment>
<dbReference type="GO" id="GO:0006006">
    <property type="term" value="P:glucose metabolic process"/>
    <property type="evidence" value="ECO:0007669"/>
    <property type="project" value="UniProtKB-KW"/>
</dbReference>
<protein>
    <recommendedName>
        <fullName evidence="7">Glucose-6-phosphate 1-dehydrogenase</fullName>
        <shortName evidence="7">G6PD</shortName>
        <ecNumber evidence="7">1.1.1.49</ecNumber>
    </recommendedName>
</protein>
<evidence type="ECO:0000259" key="8">
    <source>
        <dbReference type="Pfam" id="PF00479"/>
    </source>
</evidence>
<dbReference type="InterPro" id="IPR022674">
    <property type="entry name" value="G6P_DH_NAD-bd"/>
</dbReference>
<sequence length="504" mass="58494">MKTNKTPENLQLVIFGGTGNLSRSKLFPSLYSLFRRGKLPENLTLLGLGRRYSNESEYLNALSRKAKNVLSNYSKEIWQEFSRDISYQRFDFRSQDCYRNLRKKLKKADDSSASLTSNLIFYLAAAPQHFGTITEFLAKYGLLKSEEESWPRVVFEKPFGYDLDSAVRYNNQVRNFVPEENIYRIDHYLGKQMIQNIFVIRFANALFEPVWNRNHIDNIQIISTEKSGVKKRGRYYDEAGAMRDMMQSHLLQMLAMVTMEPPVDMTPECIRREKIKIFKSLASPNPENIENELVLGQYVSGSIEEKSVQSYQDEPDIRKDSLTETFAALKLQIDSLRWQDVPFYLKTGKRLGEKRAEIIVEFEPSFHPALEKNLNPDNSNILRMTVQPKEGVSLQFNAKKPGKKHKTVPVNMDFCQNCKKNFNSPAAYEEIFTGLFRGDQSLFTHWQEIKHSWQFIDSVKKSAEQADIPIISYDAGTRGPIEADRLLEKDGRVWWDEVKSYENI</sequence>
<dbReference type="Gene3D" id="3.30.360.10">
    <property type="entry name" value="Dihydrodipicolinate Reductase, domain 2"/>
    <property type="match status" value="1"/>
</dbReference>
<reference evidence="10 11" key="1">
    <citation type="submission" date="2016-10" db="EMBL/GenBank/DDBJ databases">
        <authorList>
            <person name="de Groot N.N."/>
        </authorList>
    </citation>
    <scope>NUCLEOTIDE SEQUENCE [LARGE SCALE GENOMIC DNA]</scope>
    <source>
        <strain evidence="10 11">SLAS-1</strain>
    </source>
</reference>
<evidence type="ECO:0000256" key="6">
    <source>
        <dbReference type="ARBA" id="ARBA00023277"/>
    </source>
</evidence>
<organism evidence="10 11">
    <name type="scientific">Halarsenatibacter silvermanii</name>
    <dbReference type="NCBI Taxonomy" id="321763"/>
    <lineage>
        <taxon>Bacteria</taxon>
        <taxon>Bacillati</taxon>
        <taxon>Bacillota</taxon>
        <taxon>Clostridia</taxon>
        <taxon>Halanaerobiales</taxon>
        <taxon>Halarsenatibacteraceae</taxon>
        <taxon>Halarsenatibacter</taxon>
    </lineage>
</organism>
<evidence type="ECO:0000313" key="11">
    <source>
        <dbReference type="Proteomes" id="UP000199476"/>
    </source>
</evidence>
<evidence type="ECO:0000256" key="7">
    <source>
        <dbReference type="HAMAP-Rule" id="MF_00966"/>
    </source>
</evidence>